<evidence type="ECO:0000313" key="11">
    <source>
        <dbReference type="EMBL" id="KWT71336.1"/>
    </source>
</evidence>
<evidence type="ECO:0000256" key="3">
    <source>
        <dbReference type="ARBA" id="ARBA00012687"/>
    </source>
</evidence>
<comment type="caution">
    <text evidence="11">The sequence shown here is derived from an EMBL/GenBank/DDBJ whole genome shotgun (WGS) entry which is preliminary data.</text>
</comment>
<dbReference type="GO" id="GO:0009245">
    <property type="term" value="P:lipid A biosynthetic process"/>
    <property type="evidence" value="ECO:0007669"/>
    <property type="project" value="UniProtKB-KW"/>
</dbReference>
<keyword evidence="7 11" id="KW-0328">Glycosyltransferase</keyword>
<accession>A0A109BM49</accession>
<dbReference type="GO" id="GO:0008915">
    <property type="term" value="F:lipid-A-disaccharide synthase activity"/>
    <property type="evidence" value="ECO:0007669"/>
    <property type="project" value="UniProtKB-EC"/>
</dbReference>
<name>A0A109BM49_HYPSL</name>
<comment type="catalytic activity">
    <reaction evidence="10">
        <text>a lipid X + a UDP-2-N,3-O-bis[(3R)-3-hydroxyacyl]-alpha-D-glucosamine = a lipid A disaccharide + UDP + H(+)</text>
        <dbReference type="Rhea" id="RHEA:67828"/>
        <dbReference type="ChEBI" id="CHEBI:15378"/>
        <dbReference type="ChEBI" id="CHEBI:58223"/>
        <dbReference type="ChEBI" id="CHEBI:137748"/>
        <dbReference type="ChEBI" id="CHEBI:176338"/>
        <dbReference type="ChEBI" id="CHEBI:176343"/>
        <dbReference type="EC" id="2.4.1.182"/>
    </reaction>
</comment>
<dbReference type="Proteomes" id="UP000059074">
    <property type="component" value="Unassembled WGS sequence"/>
</dbReference>
<evidence type="ECO:0000256" key="2">
    <source>
        <dbReference type="ARBA" id="ARBA00007868"/>
    </source>
</evidence>
<keyword evidence="12" id="KW-1185">Reference proteome</keyword>
<dbReference type="STRING" id="121290.APY04_0484"/>
<keyword evidence="8 11" id="KW-0808">Transferase</keyword>
<dbReference type="PANTHER" id="PTHR30372">
    <property type="entry name" value="LIPID-A-DISACCHARIDE SYNTHASE"/>
    <property type="match status" value="1"/>
</dbReference>
<keyword evidence="5" id="KW-0444">Lipid biosynthesis</keyword>
<comment type="function">
    <text evidence="1">Condensation of UDP-2,3-diacylglucosamine and 2,3-diacylglucosamine-1-phosphate to form lipid A disaccharide, a precursor of lipid A, a phosphorylated glycolipid that anchors the lipopolysaccharide to the outer membrane of the cell.</text>
</comment>
<evidence type="ECO:0000256" key="10">
    <source>
        <dbReference type="ARBA" id="ARBA00048975"/>
    </source>
</evidence>
<gene>
    <name evidence="11" type="ORF">APY04_0484</name>
</gene>
<evidence type="ECO:0000256" key="6">
    <source>
        <dbReference type="ARBA" id="ARBA00022556"/>
    </source>
</evidence>
<evidence type="ECO:0000256" key="7">
    <source>
        <dbReference type="ARBA" id="ARBA00022676"/>
    </source>
</evidence>
<dbReference type="Pfam" id="PF02684">
    <property type="entry name" value="LpxB"/>
    <property type="match status" value="1"/>
</dbReference>
<proteinExistence type="inferred from homology"/>
<dbReference type="InterPro" id="IPR003835">
    <property type="entry name" value="Glyco_trans_19"/>
</dbReference>
<keyword evidence="6" id="KW-0441">Lipid A biosynthesis</keyword>
<evidence type="ECO:0000256" key="4">
    <source>
        <dbReference type="ARBA" id="ARBA00020902"/>
    </source>
</evidence>
<dbReference type="GO" id="GO:0005543">
    <property type="term" value="F:phospholipid binding"/>
    <property type="evidence" value="ECO:0007669"/>
    <property type="project" value="TreeGrafter"/>
</dbReference>
<reference evidence="11 12" key="1">
    <citation type="submission" date="2015-10" db="EMBL/GenBank/DDBJ databases">
        <title>Transcriptomic analysis of a linuron degrading triple-species bacterial consortium.</title>
        <authorList>
            <person name="Albers P."/>
        </authorList>
    </citation>
    <scope>NUCLEOTIDE SEQUENCE [LARGE SCALE GENOMIC DNA]</scope>
    <source>
        <strain evidence="11 12">WDL6</strain>
    </source>
</reference>
<dbReference type="EMBL" id="LMTR01000024">
    <property type="protein sequence ID" value="KWT71336.1"/>
    <property type="molecule type" value="Genomic_DNA"/>
</dbReference>
<dbReference type="SUPFAM" id="SSF53756">
    <property type="entry name" value="UDP-Glycosyltransferase/glycogen phosphorylase"/>
    <property type="match status" value="1"/>
</dbReference>
<dbReference type="EC" id="2.4.1.182" evidence="3"/>
<dbReference type="PANTHER" id="PTHR30372:SF4">
    <property type="entry name" value="LIPID-A-DISACCHARIDE SYNTHASE, MITOCHONDRIAL-RELATED"/>
    <property type="match status" value="1"/>
</dbReference>
<dbReference type="GO" id="GO:0016020">
    <property type="term" value="C:membrane"/>
    <property type="evidence" value="ECO:0007669"/>
    <property type="project" value="GOC"/>
</dbReference>
<comment type="similarity">
    <text evidence="2">Belongs to the LpxB family.</text>
</comment>
<evidence type="ECO:0000256" key="8">
    <source>
        <dbReference type="ARBA" id="ARBA00022679"/>
    </source>
</evidence>
<protein>
    <recommendedName>
        <fullName evidence="4">Lipid-A-disaccharide synthase</fullName>
        <ecNumber evidence="3">2.4.1.182</ecNumber>
    </recommendedName>
</protein>
<dbReference type="PATRIC" id="fig|121290.4.peg.2591"/>
<keyword evidence="9" id="KW-0443">Lipid metabolism</keyword>
<evidence type="ECO:0000256" key="1">
    <source>
        <dbReference type="ARBA" id="ARBA00002056"/>
    </source>
</evidence>
<evidence type="ECO:0000313" key="12">
    <source>
        <dbReference type="Proteomes" id="UP000059074"/>
    </source>
</evidence>
<evidence type="ECO:0000256" key="9">
    <source>
        <dbReference type="ARBA" id="ARBA00023098"/>
    </source>
</evidence>
<sequence>MTRLMQPFGATIEELHNRRLRPQIIIPAVPHVRAIIQQHAQSWREPPHFVEGDEDKFRAFRLAHAALAASGTVTLELALAGTPMVVGYKVDRLAAQLKHLVKVHSVVLANLVLEENAFPEYLQENCTPEKMADAIEPLLRDTPESRAQLAALARIPHRMLIEGATPSDLAADIVLDYATRGRRSA</sequence>
<evidence type="ECO:0000256" key="5">
    <source>
        <dbReference type="ARBA" id="ARBA00022516"/>
    </source>
</evidence>
<organism evidence="11 12">
    <name type="scientific">Hyphomicrobium sulfonivorans</name>
    <dbReference type="NCBI Taxonomy" id="121290"/>
    <lineage>
        <taxon>Bacteria</taxon>
        <taxon>Pseudomonadati</taxon>
        <taxon>Pseudomonadota</taxon>
        <taxon>Alphaproteobacteria</taxon>
        <taxon>Hyphomicrobiales</taxon>
        <taxon>Hyphomicrobiaceae</taxon>
        <taxon>Hyphomicrobium</taxon>
    </lineage>
</organism>
<dbReference type="AlphaFoldDB" id="A0A109BM49"/>